<feature type="compositionally biased region" description="Acidic residues" evidence="15">
    <location>
        <begin position="89"/>
        <end position="111"/>
    </location>
</feature>
<reference evidence="16" key="2">
    <citation type="journal article" date="2021" name="Genome Biol. Evol.">
        <title>Developing a high-quality reference genome for a parasitic bivalve with doubly uniparental inheritance (Bivalvia: Unionida).</title>
        <authorList>
            <person name="Smith C.H."/>
        </authorList>
    </citation>
    <scope>NUCLEOTIDE SEQUENCE</scope>
    <source>
        <strain evidence="16">CHS0354</strain>
        <tissue evidence="16">Mantle</tissue>
    </source>
</reference>
<accession>A0AAE0S6S2</accession>
<feature type="region of interest" description="Disordered" evidence="15">
    <location>
        <begin position="84"/>
        <end position="142"/>
    </location>
</feature>
<dbReference type="InterPro" id="IPR018252">
    <property type="entry name" value="Annexin_repeat_CS"/>
</dbReference>
<evidence type="ECO:0000256" key="3">
    <source>
        <dbReference type="ARBA" id="ARBA00007831"/>
    </source>
</evidence>
<comment type="subcellular location">
    <subcellularLocation>
        <location evidence="1">Host cell</location>
    </subcellularLocation>
    <subcellularLocation>
        <location evidence="2">Secreted</location>
        <location evidence="2">Extracellular exosome</location>
    </subcellularLocation>
    <subcellularLocation>
        <location evidence="13">Tegument</location>
    </subcellularLocation>
</comment>
<dbReference type="GO" id="GO:0005544">
    <property type="term" value="F:calcium-dependent phospholipid binding"/>
    <property type="evidence" value="ECO:0007669"/>
    <property type="project" value="UniProtKB-KW"/>
</dbReference>
<evidence type="ECO:0000256" key="6">
    <source>
        <dbReference type="ARBA" id="ARBA00022723"/>
    </source>
</evidence>
<keyword evidence="8 14" id="KW-0106">Calcium</keyword>
<evidence type="ECO:0000256" key="8">
    <source>
        <dbReference type="ARBA" id="ARBA00022837"/>
    </source>
</evidence>
<keyword evidence="17" id="KW-1185">Reference proteome</keyword>
<dbReference type="Pfam" id="PF00191">
    <property type="entry name" value="Annexin"/>
    <property type="match status" value="4"/>
</dbReference>
<dbReference type="PROSITE" id="PS51897">
    <property type="entry name" value="ANNEXIN_2"/>
    <property type="match status" value="4"/>
</dbReference>
<comment type="similarity">
    <text evidence="3 14">Belongs to the annexin family.</text>
</comment>
<reference evidence="16" key="1">
    <citation type="journal article" date="2021" name="Genome Biol. Evol.">
        <title>A High-Quality Reference Genome for a Parasitic Bivalve with Doubly Uniparental Inheritance (Bivalvia: Unionida).</title>
        <authorList>
            <person name="Smith C.H."/>
        </authorList>
    </citation>
    <scope>NUCLEOTIDE SEQUENCE</scope>
    <source>
        <strain evidence="16">CHS0354</strain>
    </source>
</reference>
<dbReference type="GO" id="GO:0005576">
    <property type="term" value="C:extracellular region"/>
    <property type="evidence" value="ECO:0007669"/>
    <property type="project" value="UniProtKB-SubCell"/>
</dbReference>
<comment type="function">
    <text evidence="11">Calcium/phospholipid-binding protein which promotes membrane fusion and is involved in exocytosis.</text>
</comment>
<dbReference type="InterPro" id="IPR018502">
    <property type="entry name" value="Annexin_repeat"/>
</dbReference>
<evidence type="ECO:0000256" key="7">
    <source>
        <dbReference type="ARBA" id="ARBA00022737"/>
    </source>
</evidence>
<evidence type="ECO:0000256" key="10">
    <source>
        <dbReference type="ARBA" id="ARBA00023302"/>
    </source>
</evidence>
<evidence type="ECO:0000256" key="11">
    <source>
        <dbReference type="ARBA" id="ARBA00037210"/>
    </source>
</evidence>
<reference evidence="16" key="3">
    <citation type="submission" date="2023-05" db="EMBL/GenBank/DDBJ databases">
        <authorList>
            <person name="Smith C.H."/>
        </authorList>
    </citation>
    <scope>NUCLEOTIDE SEQUENCE</scope>
    <source>
        <strain evidence="16">CHS0354</strain>
        <tissue evidence="16">Mantle</tissue>
    </source>
</reference>
<evidence type="ECO:0000256" key="9">
    <source>
        <dbReference type="ARBA" id="ARBA00023216"/>
    </source>
</evidence>
<dbReference type="GO" id="GO:0012506">
    <property type="term" value="C:vesicle membrane"/>
    <property type="evidence" value="ECO:0007669"/>
    <property type="project" value="TreeGrafter"/>
</dbReference>
<dbReference type="PANTHER" id="PTHR10502:SF239">
    <property type="entry name" value="ANNEXIN A7"/>
    <property type="match status" value="1"/>
</dbReference>
<evidence type="ECO:0000313" key="16">
    <source>
        <dbReference type="EMBL" id="KAK3586058.1"/>
    </source>
</evidence>
<gene>
    <name evidence="16" type="ORF">CHS0354_033180</name>
</gene>
<comment type="domain">
    <text evidence="14">A pair of annexin repeats may form one binding site for calcium and phospholipid.</text>
</comment>
<evidence type="ECO:0000313" key="17">
    <source>
        <dbReference type="Proteomes" id="UP001195483"/>
    </source>
</evidence>
<dbReference type="GO" id="GO:0005886">
    <property type="term" value="C:plasma membrane"/>
    <property type="evidence" value="ECO:0007669"/>
    <property type="project" value="TreeGrafter"/>
</dbReference>
<dbReference type="AlphaFoldDB" id="A0AAE0S6S2"/>
<dbReference type="EMBL" id="JAEAOA010001951">
    <property type="protein sequence ID" value="KAK3586058.1"/>
    <property type="molecule type" value="Genomic_DNA"/>
</dbReference>
<comment type="subunit">
    <text evidence="4">Homodimer.</text>
</comment>
<evidence type="ECO:0000256" key="14">
    <source>
        <dbReference type="RuleBase" id="RU003540"/>
    </source>
</evidence>
<comment type="caution">
    <text evidence="16">The sequence shown here is derived from an EMBL/GenBank/DDBJ whole genome shotgun (WGS) entry which is preliminary data.</text>
</comment>
<feature type="compositionally biased region" description="Basic residues" evidence="15">
    <location>
        <begin position="116"/>
        <end position="132"/>
    </location>
</feature>
<organism evidence="16 17">
    <name type="scientific">Potamilus streckersoni</name>
    <dbReference type="NCBI Taxonomy" id="2493646"/>
    <lineage>
        <taxon>Eukaryota</taxon>
        <taxon>Metazoa</taxon>
        <taxon>Spiralia</taxon>
        <taxon>Lophotrochozoa</taxon>
        <taxon>Mollusca</taxon>
        <taxon>Bivalvia</taxon>
        <taxon>Autobranchia</taxon>
        <taxon>Heteroconchia</taxon>
        <taxon>Palaeoheterodonta</taxon>
        <taxon>Unionida</taxon>
        <taxon>Unionoidea</taxon>
        <taxon>Unionidae</taxon>
        <taxon>Ambleminae</taxon>
        <taxon>Lampsilini</taxon>
        <taxon>Potamilus</taxon>
    </lineage>
</organism>
<dbReference type="GO" id="GO:0005737">
    <property type="term" value="C:cytoplasm"/>
    <property type="evidence" value="ECO:0007669"/>
    <property type="project" value="TreeGrafter"/>
</dbReference>
<dbReference type="GO" id="GO:0001786">
    <property type="term" value="F:phosphatidylserine binding"/>
    <property type="evidence" value="ECO:0007669"/>
    <property type="project" value="TreeGrafter"/>
</dbReference>
<dbReference type="PROSITE" id="PS00223">
    <property type="entry name" value="ANNEXIN_1"/>
    <property type="match status" value="2"/>
</dbReference>
<evidence type="ECO:0000256" key="4">
    <source>
        <dbReference type="ARBA" id="ARBA00011738"/>
    </source>
</evidence>
<dbReference type="PANTHER" id="PTHR10502">
    <property type="entry name" value="ANNEXIN"/>
    <property type="match status" value="1"/>
</dbReference>
<dbReference type="InterPro" id="IPR037104">
    <property type="entry name" value="Annexin_sf"/>
</dbReference>
<dbReference type="GO" id="GO:0043657">
    <property type="term" value="C:host cell"/>
    <property type="evidence" value="ECO:0007669"/>
    <property type="project" value="UniProtKB-SubCell"/>
</dbReference>
<dbReference type="GO" id="GO:0005509">
    <property type="term" value="F:calcium ion binding"/>
    <property type="evidence" value="ECO:0007669"/>
    <property type="project" value="InterPro"/>
</dbReference>
<dbReference type="InterPro" id="IPR001464">
    <property type="entry name" value="Annexin"/>
</dbReference>
<sequence length="541" mass="61574">MYGGGYGMGYGGYGTGYPGQQYPGYSYSPYGGGAYNVNPGMMMPQQMQMPMQPMQMNQMPMSCVVNVVNNYSWNSGAMIEQLAKALHPEEEEEEEEEEEPEEDVEDEEGDEEVQHVKKKEKKRAKKGAKKAQKVAEKAQNDAQYRETLRQRFIDMCFDHYQKYGTLDPTEGTIKPYTKYLADDPVVAYMQKQDGYDITGEKWDPEHDTRYLNDAIKGLGTDEDAITYTISTRSNTQRQELKKMFKTQFGRDLIEELSGDLSGDYRKCVTALFVPPAEFDAYCIKDAIYGAGTNEDKLIEILLTRTNAQIQEIRKVYPDVVCEGQKVPENQIEKDIEDDTSGDFKRILIACCQGNRKTLSRADIENAVEDTLDAEGNPTGLPQINEAKLVKMDRCKREAQKLFDSGEKAWGTGEEEFTRIFCVRDFPSLRVIYDQYVKLSQRDIINSVERETSGNYQKALLTLAMCVKSQPLYFATLIRSFMKGLGTRDVDLIRAIITRSEIDMVQIKKAFLGLTNQTLWKWLEGDCSGDYKRLLQAVVGRD</sequence>
<comment type="function">
    <text evidence="12">Involved in reproduction of the worm. Involved in host-parasite interaction. Delivered into the host cell by means of parasite exosomes. Binds to acidic phospholipid membranes in a calcium-dependent manner in vitro. Causes aggregation of liposomes in the presence of calcium, but not in its absence. Likely to promote membrane fusion. May provide structural integrity within the tegument.</text>
</comment>
<keyword evidence="6" id="KW-0479">Metal-binding</keyword>
<dbReference type="PRINTS" id="PR00196">
    <property type="entry name" value="ANNEXIN"/>
</dbReference>
<dbReference type="GO" id="GO:0005634">
    <property type="term" value="C:nucleus"/>
    <property type="evidence" value="ECO:0007669"/>
    <property type="project" value="TreeGrafter"/>
</dbReference>
<dbReference type="FunFam" id="1.10.220.10:FF:000001">
    <property type="entry name" value="Annexin"/>
    <property type="match status" value="1"/>
</dbReference>
<dbReference type="Gene3D" id="1.10.220.10">
    <property type="entry name" value="Annexin"/>
    <property type="match status" value="4"/>
</dbReference>
<evidence type="ECO:0000256" key="15">
    <source>
        <dbReference type="SAM" id="MobiDB-lite"/>
    </source>
</evidence>
<protein>
    <recommendedName>
        <fullName evidence="14">Annexin</fullName>
    </recommendedName>
</protein>
<dbReference type="FunFam" id="1.10.220.10:FF:000002">
    <property type="entry name" value="Annexin"/>
    <property type="match status" value="1"/>
</dbReference>
<dbReference type="Proteomes" id="UP001195483">
    <property type="component" value="Unassembled WGS sequence"/>
</dbReference>
<keyword evidence="9 14" id="KW-0041">Annexin</keyword>
<dbReference type="SUPFAM" id="SSF47874">
    <property type="entry name" value="Annexin"/>
    <property type="match status" value="1"/>
</dbReference>
<dbReference type="FunFam" id="1.10.220.10:FF:000005">
    <property type="entry name" value="Annexin"/>
    <property type="match status" value="1"/>
</dbReference>
<feature type="compositionally biased region" description="Basic and acidic residues" evidence="15">
    <location>
        <begin position="133"/>
        <end position="142"/>
    </location>
</feature>
<dbReference type="SMART" id="SM00335">
    <property type="entry name" value="ANX"/>
    <property type="match status" value="4"/>
</dbReference>
<dbReference type="FunFam" id="1.10.220.10:FF:000003">
    <property type="entry name" value="Annexin"/>
    <property type="match status" value="1"/>
</dbReference>
<keyword evidence="10 14" id="KW-0111">Calcium/phospholipid-binding</keyword>
<evidence type="ECO:0000256" key="12">
    <source>
        <dbReference type="ARBA" id="ARBA00059330"/>
    </source>
</evidence>
<evidence type="ECO:0000256" key="13">
    <source>
        <dbReference type="ARBA" id="ARBA00060393"/>
    </source>
</evidence>
<evidence type="ECO:0000256" key="2">
    <source>
        <dbReference type="ARBA" id="ARBA00004550"/>
    </source>
</evidence>
<proteinExistence type="inferred from homology"/>
<name>A0AAE0S6S2_9BIVA</name>
<keyword evidence="7 14" id="KW-0677">Repeat</keyword>
<keyword evidence="5" id="KW-0597">Phosphoprotein</keyword>
<evidence type="ECO:0000256" key="1">
    <source>
        <dbReference type="ARBA" id="ARBA00004340"/>
    </source>
</evidence>
<evidence type="ECO:0000256" key="5">
    <source>
        <dbReference type="ARBA" id="ARBA00022553"/>
    </source>
</evidence>